<comment type="similarity">
    <text evidence="1">Belongs to the NifU family.</text>
</comment>
<evidence type="ECO:0000313" key="4">
    <source>
        <dbReference type="EMBL" id="KAJ0963144.1"/>
    </source>
</evidence>
<dbReference type="GO" id="GO:0016226">
    <property type="term" value="P:iron-sulfur cluster assembly"/>
    <property type="evidence" value="ECO:0007669"/>
    <property type="project" value="InterPro"/>
</dbReference>
<dbReference type="Proteomes" id="UP001085076">
    <property type="component" value="Miscellaneous, Linkage group lg09"/>
</dbReference>
<evidence type="ECO:0000313" key="5">
    <source>
        <dbReference type="Proteomes" id="UP001085076"/>
    </source>
</evidence>
<evidence type="ECO:0000256" key="1">
    <source>
        <dbReference type="ARBA" id="ARBA00006420"/>
    </source>
</evidence>
<dbReference type="InterPro" id="IPR034904">
    <property type="entry name" value="FSCA_dom_sf"/>
</dbReference>
<dbReference type="GO" id="GO:0005506">
    <property type="term" value="F:iron ion binding"/>
    <property type="evidence" value="ECO:0007669"/>
    <property type="project" value="InterPro"/>
</dbReference>
<feature type="domain" description="NIF system FeS cluster assembly NifU C-terminal" evidence="3">
    <location>
        <begin position="84"/>
        <end position="123"/>
    </location>
</feature>
<gene>
    <name evidence="4" type="ORF">J5N97_028266</name>
</gene>
<name>A0A9D5BYS7_9LILI</name>
<protein>
    <recommendedName>
        <fullName evidence="3">NIF system FeS cluster assembly NifU C-terminal domain-containing protein</fullName>
    </recommendedName>
</protein>
<reference evidence="4" key="2">
    <citation type="journal article" date="2022" name="Hortic Res">
        <title>The genome of Dioscorea zingiberensis sheds light on the biosynthesis, origin and evolution of the medicinally important diosgenin saponins.</title>
        <authorList>
            <person name="Li Y."/>
            <person name="Tan C."/>
            <person name="Li Z."/>
            <person name="Guo J."/>
            <person name="Li S."/>
            <person name="Chen X."/>
            <person name="Wang C."/>
            <person name="Dai X."/>
            <person name="Yang H."/>
            <person name="Song W."/>
            <person name="Hou L."/>
            <person name="Xu J."/>
            <person name="Tong Z."/>
            <person name="Xu A."/>
            <person name="Yuan X."/>
            <person name="Wang W."/>
            <person name="Yang Q."/>
            <person name="Chen L."/>
            <person name="Sun Z."/>
            <person name="Wang K."/>
            <person name="Pan B."/>
            <person name="Chen J."/>
            <person name="Bao Y."/>
            <person name="Liu F."/>
            <person name="Qi X."/>
            <person name="Gang D.R."/>
            <person name="Wen J."/>
            <person name="Li J."/>
        </authorList>
    </citation>
    <scope>NUCLEOTIDE SEQUENCE</scope>
    <source>
        <strain evidence="4">Dzin_1.0</strain>
    </source>
</reference>
<dbReference type="SUPFAM" id="SSF117916">
    <property type="entry name" value="Fe-S cluster assembly (FSCA) domain-like"/>
    <property type="match status" value="1"/>
</dbReference>
<dbReference type="InterPro" id="IPR001075">
    <property type="entry name" value="NIF_FeS_clus_asmbl_NifU_C"/>
</dbReference>
<dbReference type="OrthoDB" id="565552at2759"/>
<comment type="caution">
    <text evidence="4">The sequence shown here is derived from an EMBL/GenBank/DDBJ whole genome shotgun (WGS) entry which is preliminary data.</text>
</comment>
<evidence type="ECO:0000256" key="2">
    <source>
        <dbReference type="SAM" id="MobiDB-lite"/>
    </source>
</evidence>
<dbReference type="GO" id="GO:0051536">
    <property type="term" value="F:iron-sulfur cluster binding"/>
    <property type="evidence" value="ECO:0007669"/>
    <property type="project" value="InterPro"/>
</dbReference>
<dbReference type="PANTHER" id="PTHR11178:SF15">
    <property type="entry name" value="NIFU-LIKE PROTEIN 1, CHLOROPLASTIC"/>
    <property type="match status" value="1"/>
</dbReference>
<keyword evidence="5" id="KW-1185">Reference proteome</keyword>
<dbReference type="Gene3D" id="3.30.300.130">
    <property type="entry name" value="Fe-S cluster assembly (FSCA)"/>
    <property type="match status" value="1"/>
</dbReference>
<dbReference type="Pfam" id="PF01106">
    <property type="entry name" value="NifU"/>
    <property type="match status" value="1"/>
</dbReference>
<organism evidence="4 5">
    <name type="scientific">Dioscorea zingiberensis</name>
    <dbReference type="NCBI Taxonomy" id="325984"/>
    <lineage>
        <taxon>Eukaryota</taxon>
        <taxon>Viridiplantae</taxon>
        <taxon>Streptophyta</taxon>
        <taxon>Embryophyta</taxon>
        <taxon>Tracheophyta</taxon>
        <taxon>Spermatophyta</taxon>
        <taxon>Magnoliopsida</taxon>
        <taxon>Liliopsida</taxon>
        <taxon>Dioscoreales</taxon>
        <taxon>Dioscoreaceae</taxon>
        <taxon>Dioscorea</taxon>
    </lineage>
</organism>
<dbReference type="PANTHER" id="PTHR11178">
    <property type="entry name" value="IRON-SULFUR CLUSTER SCAFFOLD PROTEIN NFU-RELATED"/>
    <property type="match status" value="1"/>
</dbReference>
<dbReference type="GO" id="GO:0005198">
    <property type="term" value="F:structural molecule activity"/>
    <property type="evidence" value="ECO:0007669"/>
    <property type="project" value="UniProtKB-ARBA"/>
</dbReference>
<proteinExistence type="inferred from homology"/>
<dbReference type="GO" id="GO:0005739">
    <property type="term" value="C:mitochondrion"/>
    <property type="evidence" value="ECO:0007669"/>
    <property type="project" value="TreeGrafter"/>
</dbReference>
<reference evidence="4" key="1">
    <citation type="submission" date="2021-03" db="EMBL/GenBank/DDBJ databases">
        <authorList>
            <person name="Li Z."/>
            <person name="Yang C."/>
        </authorList>
    </citation>
    <scope>NUCLEOTIDE SEQUENCE</scope>
    <source>
        <strain evidence="4">Dzin_1.0</strain>
        <tissue evidence="4">Leaf</tissue>
    </source>
</reference>
<dbReference type="EMBL" id="JAGGNH010000009">
    <property type="protein sequence ID" value="KAJ0963144.1"/>
    <property type="molecule type" value="Genomic_DNA"/>
</dbReference>
<accession>A0A9D5BYS7</accession>
<sequence>MASLSTTSFLKPRGNRSLGHAPIPKPRQFHPFRTGSRKVGSLIWVSASSSPFEAAAAPVPASSGSPSPGLYSSKVYELTAENVNLVLEDVRPYLIADGGNVDVVSVDDGVIFLKLQELISLCPTWWISLNS</sequence>
<dbReference type="AlphaFoldDB" id="A0A9D5BYS7"/>
<evidence type="ECO:0000259" key="3">
    <source>
        <dbReference type="Pfam" id="PF01106"/>
    </source>
</evidence>
<feature type="region of interest" description="Disordered" evidence="2">
    <location>
        <begin position="1"/>
        <end position="34"/>
    </location>
</feature>